<evidence type="ECO:0000256" key="5">
    <source>
        <dbReference type="ARBA" id="ARBA00023239"/>
    </source>
</evidence>
<evidence type="ECO:0000256" key="6">
    <source>
        <dbReference type="ARBA" id="ARBA00081568"/>
    </source>
</evidence>
<comment type="subunit">
    <text evidence="7">Component of a multi-subunit COQ enzyme complex, composed of at least COQ3, COQ4, COQ5, COQ6, COQ7 and COQ9.</text>
</comment>
<feature type="compositionally biased region" description="Low complexity" evidence="8">
    <location>
        <begin position="1"/>
        <end position="17"/>
    </location>
</feature>
<comment type="function">
    <text evidence="7">Lyase that catalyzes the C1-decarboxylation of 4-hydroxy-3-methoxy-5-(all-trans-polyprenyl)benzoic acid into 2-methoxy-6-(all-trans-polyprenyl)phenol during ubiquinone biosynthesis.</text>
</comment>
<dbReference type="PANTHER" id="PTHR12922">
    <property type="entry name" value="UBIQUINONE BIOSYNTHESIS PROTEIN"/>
    <property type="match status" value="1"/>
</dbReference>
<evidence type="ECO:0000256" key="2">
    <source>
        <dbReference type="ARBA" id="ARBA00022792"/>
    </source>
</evidence>
<evidence type="ECO:0000256" key="7">
    <source>
        <dbReference type="HAMAP-Rule" id="MF_03111"/>
    </source>
</evidence>
<feature type="region of interest" description="Disordered" evidence="8">
    <location>
        <begin position="36"/>
        <end position="59"/>
    </location>
</feature>
<evidence type="ECO:0000256" key="8">
    <source>
        <dbReference type="SAM" id="MobiDB-lite"/>
    </source>
</evidence>
<organism evidence="9 10">
    <name type="scientific">Microbotryum saponariae</name>
    <dbReference type="NCBI Taxonomy" id="289078"/>
    <lineage>
        <taxon>Eukaryota</taxon>
        <taxon>Fungi</taxon>
        <taxon>Dikarya</taxon>
        <taxon>Basidiomycota</taxon>
        <taxon>Pucciniomycotina</taxon>
        <taxon>Microbotryomycetes</taxon>
        <taxon>Microbotryales</taxon>
        <taxon>Microbotryaceae</taxon>
        <taxon>Microbotryum</taxon>
    </lineage>
</organism>
<sequence length="317" mass="35845">MASLPARATRTLRRQLTPSLGPTPWIRHLLPTQRSFSTSPTRAITTSNPTPSSSPSEAPLYPGHVRINLFQRSLLAVGSAFASITNTYRHDMIAVLSETTSGPFLARLRTEILSTPSGRSLLRERPRITEASLDIENTLAKLPAGTFGRAYADWLKGNKVTPDTRDPVRYIDDAELAYIMQRYRESHDFYHVLLGFGVSLPAELVVKWFELANFGLPVALLSSVFGPLRMEKEERSRLWDAYGSWALKSGGKAECLIGVEWEKKWGMDIGELRRELGIEMPKVDFKDWKREGRRLKKEKEKEERERFKASAADGVRV</sequence>
<dbReference type="Proteomes" id="UP000249723">
    <property type="component" value="Unassembled WGS sequence"/>
</dbReference>
<keyword evidence="7" id="KW-0862">Zinc</keyword>
<keyword evidence="2 7" id="KW-0999">Mitochondrion inner membrane</keyword>
<evidence type="ECO:0000256" key="3">
    <source>
        <dbReference type="ARBA" id="ARBA00023128"/>
    </source>
</evidence>
<keyword evidence="10" id="KW-1185">Reference proteome</keyword>
<dbReference type="HAMAP" id="MF_03111">
    <property type="entry name" value="Coq4"/>
    <property type="match status" value="1"/>
</dbReference>
<comment type="catalytic activity">
    <reaction evidence="7">
        <text>a 4-hydroxy-3-methoxy-5-(all-trans-polyprenyl)benzoate + H(+) = a 2-methoxy-6-(all-trans-polyprenyl)phenol + CO2</text>
        <dbReference type="Rhea" id="RHEA:81179"/>
        <dbReference type="Rhea" id="RHEA-COMP:9551"/>
        <dbReference type="Rhea" id="RHEA-COMP:10931"/>
        <dbReference type="ChEBI" id="CHEBI:15378"/>
        <dbReference type="ChEBI" id="CHEBI:16526"/>
        <dbReference type="ChEBI" id="CHEBI:62731"/>
        <dbReference type="ChEBI" id="CHEBI:84443"/>
        <dbReference type="EC" id="4.1.1.130"/>
    </reaction>
</comment>
<dbReference type="UniPathway" id="UPA00232"/>
<comment type="cofactor">
    <cofactor evidence="7">
        <name>Zn(2+)</name>
        <dbReference type="ChEBI" id="CHEBI:29105"/>
    </cofactor>
</comment>
<feature type="compositionally biased region" description="Basic and acidic residues" evidence="8">
    <location>
        <begin position="297"/>
        <end position="308"/>
    </location>
</feature>
<proteinExistence type="inferred from homology"/>
<dbReference type="EMBL" id="FMWP01000091">
    <property type="protein sequence ID" value="SCZ96850.1"/>
    <property type="molecule type" value="Genomic_DNA"/>
</dbReference>
<gene>
    <name evidence="7" type="primary">COQ4</name>
    <name evidence="9" type="ORF">BZ3500_MVSOF-1268-A1-R1_CHR4-1G06783</name>
</gene>
<feature type="compositionally biased region" description="Low complexity" evidence="8">
    <location>
        <begin position="45"/>
        <end position="56"/>
    </location>
</feature>
<dbReference type="AlphaFoldDB" id="A0A2X0MR82"/>
<dbReference type="GO" id="GO:0031314">
    <property type="term" value="C:extrinsic component of mitochondrial inner membrane"/>
    <property type="evidence" value="ECO:0007669"/>
    <property type="project" value="UniProtKB-UniRule"/>
</dbReference>
<dbReference type="InterPro" id="IPR027540">
    <property type="entry name" value="Coq4_euk"/>
</dbReference>
<feature type="binding site" evidence="7">
    <location>
        <position position="203"/>
    </location>
    <ligand>
        <name>Zn(2+)</name>
        <dbReference type="ChEBI" id="CHEBI:29105"/>
    </ligand>
</feature>
<feature type="binding site" evidence="7">
    <location>
        <position position="188"/>
    </location>
    <ligand>
        <name>Zn(2+)</name>
        <dbReference type="ChEBI" id="CHEBI:29105"/>
    </ligand>
</feature>
<feature type="region of interest" description="Disordered" evidence="8">
    <location>
        <begin position="1"/>
        <end position="24"/>
    </location>
</feature>
<keyword evidence="5 7" id="KW-0456">Lyase</keyword>
<keyword evidence="4 7" id="KW-0472">Membrane</keyword>
<dbReference type="InterPro" id="IPR007715">
    <property type="entry name" value="Coq4"/>
</dbReference>
<feature type="binding site" evidence="7">
    <location>
        <position position="187"/>
    </location>
    <ligand>
        <name>Zn(2+)</name>
        <dbReference type="ChEBI" id="CHEBI:29105"/>
    </ligand>
</feature>
<dbReference type="PANTHER" id="PTHR12922:SF7">
    <property type="entry name" value="UBIQUINONE BIOSYNTHESIS PROTEIN COQ4 HOMOLOG, MITOCHONDRIAL"/>
    <property type="match status" value="1"/>
</dbReference>
<evidence type="ECO:0000313" key="9">
    <source>
        <dbReference type="EMBL" id="SCZ96850.1"/>
    </source>
</evidence>
<dbReference type="GO" id="GO:0008270">
    <property type="term" value="F:zinc ion binding"/>
    <property type="evidence" value="ECO:0007669"/>
    <property type="project" value="UniProtKB-UniRule"/>
</dbReference>
<comment type="pathway">
    <text evidence="7">Cofactor biosynthesis; ubiquinone biosynthesis.</text>
</comment>
<keyword evidence="1 7" id="KW-0831">Ubiquinone biosynthesis</keyword>
<accession>A0A2X0MR82</accession>
<name>A0A2X0MR82_9BASI</name>
<evidence type="ECO:0000256" key="1">
    <source>
        <dbReference type="ARBA" id="ARBA00022688"/>
    </source>
</evidence>
<dbReference type="OrthoDB" id="4249at2759"/>
<dbReference type="STRING" id="289078.A0A2X0MR82"/>
<dbReference type="Pfam" id="PF05019">
    <property type="entry name" value="Coq4"/>
    <property type="match status" value="1"/>
</dbReference>
<comment type="subcellular location">
    <subcellularLocation>
        <location evidence="7">Mitochondrion inner membrane</location>
        <topology evidence="7">Peripheral membrane protein</topology>
        <orientation evidence="7">Matrix side</orientation>
    </subcellularLocation>
</comment>
<feature type="binding site" evidence="7">
    <location>
        <position position="191"/>
    </location>
    <ligand>
        <name>Zn(2+)</name>
        <dbReference type="ChEBI" id="CHEBI:29105"/>
    </ligand>
</feature>
<feature type="region of interest" description="Disordered" evidence="8">
    <location>
        <begin position="297"/>
        <end position="317"/>
    </location>
</feature>
<keyword evidence="7" id="KW-0479">Metal-binding</keyword>
<evidence type="ECO:0000256" key="4">
    <source>
        <dbReference type="ARBA" id="ARBA00023136"/>
    </source>
</evidence>
<keyword evidence="3 7" id="KW-0496">Mitochondrion</keyword>
<comment type="similarity">
    <text evidence="7">Belongs to the COQ4 family.</text>
</comment>
<protein>
    <recommendedName>
        <fullName evidence="6">4-hydroxy-3-methoxy-5-polyprenylbenzoate decarboxylase</fullName>
    </recommendedName>
</protein>
<evidence type="ECO:0000313" key="10">
    <source>
        <dbReference type="Proteomes" id="UP000249723"/>
    </source>
</evidence>
<reference evidence="10" key="1">
    <citation type="submission" date="2016-10" db="EMBL/GenBank/DDBJ databases">
        <authorList>
            <person name="Jeantristanb JTB J.-T."/>
            <person name="Ricardo R."/>
        </authorList>
    </citation>
    <scope>NUCLEOTIDE SEQUENCE [LARGE SCALE GENOMIC DNA]</scope>
</reference>
<dbReference type="GO" id="GO:0120539">
    <property type="term" value="F:4-hydroxy-3-methoxy-5-polyprenylbenzoate decarboxylase activity"/>
    <property type="evidence" value="ECO:0007669"/>
    <property type="project" value="UniProtKB-EC"/>
</dbReference>